<protein>
    <submittedName>
        <fullName evidence="2">Membrane protein</fullName>
    </submittedName>
</protein>
<dbReference type="AlphaFoldDB" id="A0A0R0CSW1"/>
<accession>A0A0R0CSW1</accession>
<evidence type="ECO:0000256" key="1">
    <source>
        <dbReference type="SAM" id="Phobius"/>
    </source>
</evidence>
<keyword evidence="1" id="KW-0472">Membrane</keyword>
<feature type="transmembrane region" description="Helical" evidence="1">
    <location>
        <begin position="311"/>
        <end position="331"/>
    </location>
</feature>
<evidence type="ECO:0000313" key="3">
    <source>
        <dbReference type="Proteomes" id="UP000051386"/>
    </source>
</evidence>
<sequence length="367" mass="39061">MHSELIDHPPADTVALPAVDVLMDDGAAVAAAAIPPGTHKLPVVALPDNAALAAAVQKLVEQKERLDLLARDPRLAGLLPPEWLGQGGRAVDVAAFVQGVLPFLQVAERGETAPMRLPLRHVLGDSGRWSVADVAEPQSLAWLLASDERATVGSRDHADAVLIGALGLAWMQEGRSRPGFLRAMGVDTLAARTTMLGYPPAEELALYEVTAHGQREVWCVHGRRRLRPLPAPWLSVPLLVAYGVKPPQPWPSSYPAIESVARELATARQGRALPEISLPVVVRKIAEDANGDIWQPVSLLQLGTWVPRWPFFLAIFVGLPSLLLVTAALALPGAIEAATVAASLGFAAGAIGALAAPWVYARRKHLS</sequence>
<gene>
    <name evidence="2" type="ORF">ABB28_13385</name>
</gene>
<proteinExistence type="predicted"/>
<dbReference type="RefSeq" id="WP_057509088.1">
    <property type="nucleotide sequence ID" value="NZ_LDJK01000062.1"/>
</dbReference>
<comment type="caution">
    <text evidence="2">The sequence shown here is derived from an EMBL/GenBank/DDBJ whole genome shotgun (WGS) entry which is preliminary data.</text>
</comment>
<keyword evidence="1" id="KW-0812">Transmembrane</keyword>
<reference evidence="2 3" key="1">
    <citation type="submission" date="2015-05" db="EMBL/GenBank/DDBJ databases">
        <title>Genome sequencing and analysis of members of genus Stenotrophomonas.</title>
        <authorList>
            <person name="Patil P.P."/>
            <person name="Midha S."/>
            <person name="Patil P.B."/>
        </authorList>
    </citation>
    <scope>NUCLEOTIDE SEQUENCE [LARGE SCALE GENOMIC DNA]</scope>
    <source>
        <strain evidence="2 3">DSM 21508</strain>
    </source>
</reference>
<keyword evidence="1" id="KW-1133">Transmembrane helix</keyword>
<name>A0A0R0CSW1_9GAMM</name>
<keyword evidence="3" id="KW-1185">Reference proteome</keyword>
<dbReference type="PATRIC" id="fig|517011.3.peg.2597"/>
<evidence type="ECO:0000313" key="2">
    <source>
        <dbReference type="EMBL" id="KRG72879.1"/>
    </source>
</evidence>
<organism evidence="2 3">
    <name type="scientific">Stenotrophomonas chelatiphaga</name>
    <dbReference type="NCBI Taxonomy" id="517011"/>
    <lineage>
        <taxon>Bacteria</taxon>
        <taxon>Pseudomonadati</taxon>
        <taxon>Pseudomonadota</taxon>
        <taxon>Gammaproteobacteria</taxon>
        <taxon>Lysobacterales</taxon>
        <taxon>Lysobacteraceae</taxon>
        <taxon>Stenotrophomonas</taxon>
    </lineage>
</organism>
<dbReference type="Proteomes" id="UP000051386">
    <property type="component" value="Unassembled WGS sequence"/>
</dbReference>
<dbReference type="EMBL" id="LDJK01000062">
    <property type="protein sequence ID" value="KRG72879.1"/>
    <property type="molecule type" value="Genomic_DNA"/>
</dbReference>
<feature type="transmembrane region" description="Helical" evidence="1">
    <location>
        <begin position="337"/>
        <end position="361"/>
    </location>
</feature>